<dbReference type="InterPro" id="IPR032675">
    <property type="entry name" value="LRR_dom_sf"/>
</dbReference>
<dbReference type="OrthoDB" id="2921803at2759"/>
<dbReference type="SUPFAM" id="SSF52047">
    <property type="entry name" value="RNI-like"/>
    <property type="match status" value="1"/>
</dbReference>
<dbReference type="AlphaFoldDB" id="A0A0D2NH42"/>
<protein>
    <recommendedName>
        <fullName evidence="3">F-box domain-containing protein</fullName>
    </recommendedName>
</protein>
<keyword evidence="2" id="KW-1185">Reference proteome</keyword>
<accession>A0A0D2NH42</accession>
<dbReference type="Gene3D" id="3.80.10.10">
    <property type="entry name" value="Ribonuclease Inhibitor"/>
    <property type="match status" value="1"/>
</dbReference>
<sequence length="352" mass="38480">MPTSFSFPNELVDAIIDHNHDDRKTLLATALVSRQWTRASRYHVFTEVKISHQNAREFLGLLTIQHCTFTAALQSLDIELVAGSQRWLGECFRRLLSLERINISSMALSGPSNTVVRDEAVAAIALHSQEITRFTVAALVFDSFTSFAGLLCCFPALQHLSCAATFRTVAPLPGLAFACPLRSLALVSPAIAPVFTFLHAYNVLPIVTALTLAQPAVSDFAALAPYLRAPNDSLQTLRIRMDVPFSGVSLDSLAERFSLARLTVLRHLVVETTPRLNPDEAFGLLATAAPEARIETLQITVALGQGAAQIDIFLSTDDRFASLQSVIVLRASRGEVHEVLPRCDAKNILKHL</sequence>
<proteinExistence type="predicted"/>
<evidence type="ECO:0000313" key="1">
    <source>
        <dbReference type="EMBL" id="KJA18274.1"/>
    </source>
</evidence>
<evidence type="ECO:0000313" key="2">
    <source>
        <dbReference type="Proteomes" id="UP000054270"/>
    </source>
</evidence>
<name>A0A0D2NH42_HYPSF</name>
<reference evidence="2" key="1">
    <citation type="submission" date="2014-04" db="EMBL/GenBank/DDBJ databases">
        <title>Evolutionary Origins and Diversification of the Mycorrhizal Mutualists.</title>
        <authorList>
            <consortium name="DOE Joint Genome Institute"/>
            <consortium name="Mycorrhizal Genomics Consortium"/>
            <person name="Kohler A."/>
            <person name="Kuo A."/>
            <person name="Nagy L.G."/>
            <person name="Floudas D."/>
            <person name="Copeland A."/>
            <person name="Barry K.W."/>
            <person name="Cichocki N."/>
            <person name="Veneault-Fourrey C."/>
            <person name="LaButti K."/>
            <person name="Lindquist E.A."/>
            <person name="Lipzen A."/>
            <person name="Lundell T."/>
            <person name="Morin E."/>
            <person name="Murat C."/>
            <person name="Riley R."/>
            <person name="Ohm R."/>
            <person name="Sun H."/>
            <person name="Tunlid A."/>
            <person name="Henrissat B."/>
            <person name="Grigoriev I.V."/>
            <person name="Hibbett D.S."/>
            <person name="Martin F."/>
        </authorList>
    </citation>
    <scope>NUCLEOTIDE SEQUENCE [LARGE SCALE GENOMIC DNA]</scope>
    <source>
        <strain evidence="2">FD-334 SS-4</strain>
    </source>
</reference>
<dbReference type="STRING" id="945553.A0A0D2NH42"/>
<gene>
    <name evidence="1" type="ORF">HYPSUDRAFT_964250</name>
</gene>
<dbReference type="EMBL" id="KN817591">
    <property type="protein sequence ID" value="KJA18274.1"/>
    <property type="molecule type" value="Genomic_DNA"/>
</dbReference>
<dbReference type="Proteomes" id="UP000054270">
    <property type="component" value="Unassembled WGS sequence"/>
</dbReference>
<organism evidence="1 2">
    <name type="scientific">Hypholoma sublateritium (strain FD-334 SS-4)</name>
    <dbReference type="NCBI Taxonomy" id="945553"/>
    <lineage>
        <taxon>Eukaryota</taxon>
        <taxon>Fungi</taxon>
        <taxon>Dikarya</taxon>
        <taxon>Basidiomycota</taxon>
        <taxon>Agaricomycotina</taxon>
        <taxon>Agaricomycetes</taxon>
        <taxon>Agaricomycetidae</taxon>
        <taxon>Agaricales</taxon>
        <taxon>Agaricineae</taxon>
        <taxon>Strophariaceae</taxon>
        <taxon>Hypholoma</taxon>
    </lineage>
</organism>
<evidence type="ECO:0008006" key="3">
    <source>
        <dbReference type="Google" id="ProtNLM"/>
    </source>
</evidence>